<feature type="transmembrane region" description="Helical" evidence="1">
    <location>
        <begin position="137"/>
        <end position="157"/>
    </location>
</feature>
<evidence type="ECO:0000256" key="1">
    <source>
        <dbReference type="SAM" id="Phobius"/>
    </source>
</evidence>
<protein>
    <submittedName>
        <fullName evidence="2">Uncharacterized protein</fullName>
    </submittedName>
</protein>
<keyword evidence="3" id="KW-1185">Reference proteome</keyword>
<dbReference type="RefSeq" id="WP_184138099.1">
    <property type="nucleotide sequence ID" value="NZ_JACHFL010000032.1"/>
</dbReference>
<proteinExistence type="predicted"/>
<evidence type="ECO:0000313" key="3">
    <source>
        <dbReference type="Proteomes" id="UP000552709"/>
    </source>
</evidence>
<dbReference type="Proteomes" id="UP000552709">
    <property type="component" value="Unassembled WGS sequence"/>
</dbReference>
<gene>
    <name evidence="2" type="ORF">HNQ08_005366</name>
</gene>
<organism evidence="2 3">
    <name type="scientific">Deinococcus humi</name>
    <dbReference type="NCBI Taxonomy" id="662880"/>
    <lineage>
        <taxon>Bacteria</taxon>
        <taxon>Thermotogati</taxon>
        <taxon>Deinococcota</taxon>
        <taxon>Deinococci</taxon>
        <taxon>Deinococcales</taxon>
        <taxon>Deinococcaceae</taxon>
        <taxon>Deinococcus</taxon>
    </lineage>
</organism>
<keyword evidence="1" id="KW-0472">Membrane</keyword>
<accession>A0A7W8JZU0</accession>
<reference evidence="2 3" key="1">
    <citation type="submission" date="2020-08" db="EMBL/GenBank/DDBJ databases">
        <title>Genomic Encyclopedia of Type Strains, Phase IV (KMG-IV): sequencing the most valuable type-strain genomes for metagenomic binning, comparative biology and taxonomic classification.</title>
        <authorList>
            <person name="Goeker M."/>
        </authorList>
    </citation>
    <scope>NUCLEOTIDE SEQUENCE [LARGE SCALE GENOMIC DNA]</scope>
    <source>
        <strain evidence="2 3">DSM 27939</strain>
    </source>
</reference>
<keyword evidence="1" id="KW-1133">Transmembrane helix</keyword>
<dbReference type="EMBL" id="JACHFL010000032">
    <property type="protein sequence ID" value="MBB5366237.1"/>
    <property type="molecule type" value="Genomic_DNA"/>
</dbReference>
<keyword evidence="1" id="KW-0812">Transmembrane</keyword>
<sequence>MDDAVWAREARRAAWFQRGPRVMLVLGAALLLYILISSLLVIALNALSIGYGPQGLRPLLLGSPLPVGLLVLLIPCLAAVSLVRLGIRPALIWVVPVAAMVLETPVARLVTTTLPMNLPDAITDQPIDLMPSGSPDLAQILSILLLKALAVGLGVWLGQHSLRNTKMGQAGLQR</sequence>
<dbReference type="AlphaFoldDB" id="A0A7W8JZU0"/>
<evidence type="ECO:0000313" key="2">
    <source>
        <dbReference type="EMBL" id="MBB5366237.1"/>
    </source>
</evidence>
<comment type="caution">
    <text evidence="2">The sequence shown here is derived from an EMBL/GenBank/DDBJ whole genome shotgun (WGS) entry which is preliminary data.</text>
</comment>
<feature type="transmembrane region" description="Helical" evidence="1">
    <location>
        <begin position="21"/>
        <end position="44"/>
    </location>
</feature>
<name>A0A7W8JZU0_9DEIO</name>
<feature type="transmembrane region" description="Helical" evidence="1">
    <location>
        <begin position="64"/>
        <end position="83"/>
    </location>
</feature>
<feature type="transmembrane region" description="Helical" evidence="1">
    <location>
        <begin position="90"/>
        <end position="110"/>
    </location>
</feature>